<dbReference type="SUPFAM" id="SSF110004">
    <property type="entry name" value="Glycolipid transfer protein, GLTP"/>
    <property type="match status" value="1"/>
</dbReference>
<evidence type="ECO:0000259" key="20">
    <source>
        <dbReference type="Pfam" id="PF08718"/>
    </source>
</evidence>
<evidence type="ECO:0000256" key="5">
    <source>
        <dbReference type="ARBA" id="ARBA00004514"/>
    </source>
</evidence>
<evidence type="ECO:0000256" key="10">
    <source>
        <dbReference type="ARBA" id="ARBA00022753"/>
    </source>
</evidence>
<dbReference type="GO" id="GO:1902388">
    <property type="term" value="F:ceramide 1-phosphate transfer activity"/>
    <property type="evidence" value="ECO:0007669"/>
    <property type="project" value="TreeGrafter"/>
</dbReference>
<dbReference type="Pfam" id="PF08718">
    <property type="entry name" value="GLTP"/>
    <property type="match status" value="1"/>
</dbReference>
<keyword evidence="8" id="KW-1003">Cell membrane</keyword>
<evidence type="ECO:0000256" key="9">
    <source>
        <dbReference type="ARBA" id="ARBA00022490"/>
    </source>
</evidence>
<evidence type="ECO:0000256" key="17">
    <source>
        <dbReference type="ARBA" id="ARBA00036900"/>
    </source>
</evidence>
<dbReference type="GO" id="GO:1902387">
    <property type="term" value="F:ceramide 1-phosphate binding"/>
    <property type="evidence" value="ECO:0007669"/>
    <property type="project" value="TreeGrafter"/>
</dbReference>
<evidence type="ECO:0000256" key="7">
    <source>
        <dbReference type="ARBA" id="ARBA00022448"/>
    </source>
</evidence>
<comment type="similarity">
    <text evidence="6">Belongs to the GLTP family.</text>
</comment>
<sequence>MATECKGGGQEEVFCLRDVLDAFRLCLDERGEVLLEEYAQGWRGLIKFMNSLGTMFSFISSDAVSKLDILEAYRTGPHADRYRSLQTMARFELEAGDLVAASRRVPPSGCRTFLRLHRALLWLRLFLERLRTSGENDRPSTMCSEAYDRSLSEHHPWIVRQASSVAFRLLPTRSAFFEVMHVGAEEQVVAMLGEAVPAIEKVYDVSQAVYTEHNMLDLP</sequence>
<evidence type="ECO:0000256" key="15">
    <source>
        <dbReference type="ARBA" id="ARBA00023242"/>
    </source>
</evidence>
<evidence type="ECO:0000256" key="12">
    <source>
        <dbReference type="ARBA" id="ARBA00023055"/>
    </source>
</evidence>
<evidence type="ECO:0000313" key="21">
    <source>
        <dbReference type="Proteomes" id="UP001318040"/>
    </source>
</evidence>
<keyword evidence="15" id="KW-0539">Nucleus</keyword>
<dbReference type="PANTHER" id="PTHR10219:SF20">
    <property type="entry name" value="CERAMIDE-1-PHOSPHATE TRANSFER PROTEIN"/>
    <property type="match status" value="1"/>
</dbReference>
<reference evidence="22" key="1">
    <citation type="submission" date="2025-08" db="UniProtKB">
        <authorList>
            <consortium name="RefSeq"/>
        </authorList>
    </citation>
    <scope>IDENTIFICATION</scope>
    <source>
        <tissue evidence="22">Sperm</tissue>
    </source>
</reference>
<accession>A0AAJ7TKC4</accession>
<feature type="domain" description="Glycolipid transfer protein" evidence="20">
    <location>
        <begin position="34"/>
        <end position="181"/>
    </location>
</feature>
<evidence type="ECO:0000256" key="4">
    <source>
        <dbReference type="ARBA" id="ARBA00004509"/>
    </source>
</evidence>
<comment type="catalytic activity">
    <reaction evidence="16">
        <text>N-(9Z-octadecenoyl)-sphing-4-enine-1-phosphate(in) = N-(9Z-octadecenoyl)-sphing-4-enine-1-phosphate(out)</text>
        <dbReference type="Rhea" id="RHEA:45688"/>
        <dbReference type="ChEBI" id="CHEBI:85378"/>
    </reaction>
    <physiologicalReaction direction="left-to-right" evidence="16">
        <dbReference type="Rhea" id="RHEA:45689"/>
    </physiologicalReaction>
</comment>
<evidence type="ECO:0000313" key="22">
    <source>
        <dbReference type="RefSeq" id="XP_032818132.1"/>
    </source>
</evidence>
<evidence type="ECO:0000256" key="14">
    <source>
        <dbReference type="ARBA" id="ARBA00023136"/>
    </source>
</evidence>
<dbReference type="InterPro" id="IPR036497">
    <property type="entry name" value="GLTP_sf"/>
</dbReference>
<dbReference type="PANTHER" id="PTHR10219">
    <property type="entry name" value="GLYCOLIPID TRANSFER PROTEIN-RELATED"/>
    <property type="match status" value="1"/>
</dbReference>
<dbReference type="GO" id="GO:0010008">
    <property type="term" value="C:endosome membrane"/>
    <property type="evidence" value="ECO:0007669"/>
    <property type="project" value="UniProtKB-SubCell"/>
</dbReference>
<keyword evidence="14" id="KW-0472">Membrane</keyword>
<comment type="subcellular location">
    <subcellularLocation>
        <location evidence="2">Cell membrane</location>
        <topology evidence="2">Peripheral membrane protein</topology>
        <orientation evidence="2">Cytoplasmic side</orientation>
    </subcellularLocation>
    <subcellularLocation>
        <location evidence="5">Cytoplasm</location>
        <location evidence="5">Cytosol</location>
    </subcellularLocation>
    <subcellularLocation>
        <location evidence="3">Endosome membrane</location>
        <topology evidence="3">Peripheral membrane protein</topology>
    </subcellularLocation>
    <subcellularLocation>
        <location evidence="1">Golgi apparatus</location>
        <location evidence="1">trans-Golgi network membrane</location>
        <topology evidence="1">Peripheral membrane protein</topology>
    </subcellularLocation>
    <subcellularLocation>
        <location evidence="4">Nucleus outer membrane</location>
        <topology evidence="4">Peripheral membrane protein</topology>
    </subcellularLocation>
</comment>
<keyword evidence="7" id="KW-0813">Transport</keyword>
<organism evidence="21 22">
    <name type="scientific">Petromyzon marinus</name>
    <name type="common">Sea lamprey</name>
    <dbReference type="NCBI Taxonomy" id="7757"/>
    <lineage>
        <taxon>Eukaryota</taxon>
        <taxon>Metazoa</taxon>
        <taxon>Chordata</taxon>
        <taxon>Craniata</taxon>
        <taxon>Vertebrata</taxon>
        <taxon>Cyclostomata</taxon>
        <taxon>Hyperoartia</taxon>
        <taxon>Petromyzontiformes</taxon>
        <taxon>Petromyzontidae</taxon>
        <taxon>Petromyzon</taxon>
    </lineage>
</organism>
<dbReference type="GO" id="GO:0005829">
    <property type="term" value="C:cytosol"/>
    <property type="evidence" value="ECO:0007669"/>
    <property type="project" value="UniProtKB-SubCell"/>
</dbReference>
<dbReference type="GeneID" id="116946950"/>
<keyword evidence="12" id="KW-0445">Lipid transport</keyword>
<proteinExistence type="inferred from homology"/>
<keyword evidence="11" id="KW-0333">Golgi apparatus</keyword>
<gene>
    <name evidence="22" type="primary">LOC116946950</name>
</gene>
<name>A0AAJ7TKC4_PETMA</name>
<keyword evidence="9" id="KW-0963">Cytoplasm</keyword>
<evidence type="ECO:0000256" key="2">
    <source>
        <dbReference type="ARBA" id="ARBA00004413"/>
    </source>
</evidence>
<evidence type="ECO:0000256" key="16">
    <source>
        <dbReference type="ARBA" id="ARBA00036393"/>
    </source>
</evidence>
<evidence type="ECO:0000256" key="19">
    <source>
        <dbReference type="ARBA" id="ARBA00042989"/>
    </source>
</evidence>
<dbReference type="GO" id="GO:0005886">
    <property type="term" value="C:plasma membrane"/>
    <property type="evidence" value="ECO:0007669"/>
    <property type="project" value="UniProtKB-SubCell"/>
</dbReference>
<evidence type="ECO:0000256" key="11">
    <source>
        <dbReference type="ARBA" id="ARBA00023034"/>
    </source>
</evidence>
<evidence type="ECO:0000256" key="1">
    <source>
        <dbReference type="ARBA" id="ARBA00004150"/>
    </source>
</evidence>
<evidence type="ECO:0000256" key="6">
    <source>
        <dbReference type="ARBA" id="ARBA00007148"/>
    </source>
</evidence>
<dbReference type="Gene3D" id="1.10.3520.10">
    <property type="entry name" value="Glycolipid transfer protein"/>
    <property type="match status" value="1"/>
</dbReference>
<dbReference type="FunFam" id="1.10.3520.10:FF:000002">
    <property type="entry name" value="Ceramide-1-phosphate transfer protein"/>
    <property type="match status" value="1"/>
</dbReference>
<protein>
    <recommendedName>
        <fullName evidence="18">Ceramide-1-phosphate transfer protein</fullName>
    </recommendedName>
    <alternativeName>
        <fullName evidence="19">Glycolipid transfer protein domain-containing protein 1</fullName>
    </alternativeName>
</protein>
<keyword evidence="10" id="KW-0967">Endosome</keyword>
<dbReference type="GO" id="GO:0032691">
    <property type="term" value="P:negative regulation of interleukin-1 beta production"/>
    <property type="evidence" value="ECO:0007669"/>
    <property type="project" value="UniProtKB-ARBA"/>
</dbReference>
<keyword evidence="13" id="KW-0446">Lipid-binding</keyword>
<comment type="catalytic activity">
    <reaction evidence="17">
        <text>N-(hexadecanoyl)-sphing-4-enine-1-phosphate(in) = N-(hexadecanoyl)-sphing-4-enine-1-phosphate(out)</text>
        <dbReference type="Rhea" id="RHEA:45680"/>
        <dbReference type="ChEBI" id="CHEBI:72963"/>
    </reaction>
    <physiologicalReaction direction="left-to-right" evidence="17">
        <dbReference type="Rhea" id="RHEA:45681"/>
    </physiologicalReaction>
</comment>
<evidence type="ECO:0000256" key="13">
    <source>
        <dbReference type="ARBA" id="ARBA00023121"/>
    </source>
</evidence>
<dbReference type="InterPro" id="IPR014830">
    <property type="entry name" value="Glycolipid_transfer_prot_dom"/>
</dbReference>
<keyword evidence="21" id="KW-1185">Reference proteome</keyword>
<evidence type="ECO:0000256" key="8">
    <source>
        <dbReference type="ARBA" id="ARBA00022475"/>
    </source>
</evidence>
<dbReference type="Proteomes" id="UP001318040">
    <property type="component" value="Chromosome 28"/>
</dbReference>
<dbReference type="RefSeq" id="XP_032818132.1">
    <property type="nucleotide sequence ID" value="XM_032962241.1"/>
</dbReference>
<evidence type="ECO:0000256" key="18">
    <source>
        <dbReference type="ARBA" id="ARBA00039463"/>
    </source>
</evidence>
<evidence type="ECO:0000256" key="3">
    <source>
        <dbReference type="ARBA" id="ARBA00004481"/>
    </source>
</evidence>
<dbReference type="GO" id="GO:0005640">
    <property type="term" value="C:nuclear outer membrane"/>
    <property type="evidence" value="ECO:0007669"/>
    <property type="project" value="UniProtKB-SubCell"/>
</dbReference>
<dbReference type="AlphaFoldDB" id="A0AAJ7TKC4"/>
<dbReference type="GO" id="GO:0005794">
    <property type="term" value="C:Golgi apparatus"/>
    <property type="evidence" value="ECO:0007669"/>
    <property type="project" value="UniProtKB-SubCell"/>
</dbReference>
<dbReference type="CTD" id="80772"/>